<feature type="compositionally biased region" description="Polar residues" evidence="1">
    <location>
        <begin position="137"/>
        <end position="152"/>
    </location>
</feature>
<name>A0A0F0L3K7_9MICO</name>
<evidence type="ECO:0008006" key="5">
    <source>
        <dbReference type="Google" id="ProtNLM"/>
    </source>
</evidence>
<evidence type="ECO:0000313" key="3">
    <source>
        <dbReference type="EMBL" id="KJL27713.1"/>
    </source>
</evidence>
<gene>
    <name evidence="3" type="ORF">RS83_02766</name>
</gene>
<reference evidence="3 4" key="1">
    <citation type="submission" date="2015-02" db="EMBL/GenBank/DDBJ databases">
        <title>Draft genome sequences of ten Microbacterium spp. with emphasis on heavy metal contaminated environments.</title>
        <authorList>
            <person name="Corretto E."/>
        </authorList>
    </citation>
    <scope>NUCLEOTIDE SEQUENCE [LARGE SCALE GENOMIC DNA]</scope>
    <source>
        <strain evidence="3 4">BEL4b</strain>
    </source>
</reference>
<evidence type="ECO:0000256" key="1">
    <source>
        <dbReference type="SAM" id="MobiDB-lite"/>
    </source>
</evidence>
<organism evidence="3 4">
    <name type="scientific">Microbacterium oxydans</name>
    <dbReference type="NCBI Taxonomy" id="82380"/>
    <lineage>
        <taxon>Bacteria</taxon>
        <taxon>Bacillati</taxon>
        <taxon>Actinomycetota</taxon>
        <taxon>Actinomycetes</taxon>
        <taxon>Micrococcales</taxon>
        <taxon>Microbacteriaceae</taxon>
        <taxon>Microbacterium</taxon>
    </lineage>
</organism>
<protein>
    <recommendedName>
        <fullName evidence="5">Dinucleotide-utilizing enzyme</fullName>
    </recommendedName>
</protein>
<feature type="transmembrane region" description="Helical" evidence="2">
    <location>
        <begin position="50"/>
        <end position="77"/>
    </location>
</feature>
<dbReference type="EMBL" id="JYIW01000026">
    <property type="protein sequence ID" value="KJL27713.1"/>
    <property type="molecule type" value="Genomic_DNA"/>
</dbReference>
<evidence type="ECO:0000313" key="4">
    <source>
        <dbReference type="Proteomes" id="UP000033640"/>
    </source>
</evidence>
<evidence type="ECO:0000256" key="2">
    <source>
        <dbReference type="SAM" id="Phobius"/>
    </source>
</evidence>
<keyword evidence="2" id="KW-0812">Transmembrane</keyword>
<comment type="caution">
    <text evidence="3">The sequence shown here is derived from an EMBL/GenBank/DDBJ whole genome shotgun (WGS) entry which is preliminary data.</text>
</comment>
<dbReference type="Proteomes" id="UP000033640">
    <property type="component" value="Unassembled WGS sequence"/>
</dbReference>
<dbReference type="RefSeq" id="WP_231587788.1">
    <property type="nucleotide sequence ID" value="NZ_JYIW01000026.1"/>
</dbReference>
<keyword evidence="2" id="KW-0472">Membrane</keyword>
<keyword evidence="2" id="KW-1133">Transmembrane helix</keyword>
<dbReference type="AlphaFoldDB" id="A0A0F0L3K7"/>
<feature type="region of interest" description="Disordered" evidence="1">
    <location>
        <begin position="121"/>
        <end position="152"/>
    </location>
</feature>
<proteinExistence type="predicted"/>
<sequence length="152" mass="15294">MNKSLTRSIGFWLLLALSLAATGVGAWLISGQLGTMTTTLTDGTATGVEVYVGQSLVVVGAAVLGAGIIGILIAIALTAVQALIPTPTPVVVEPIDWAVQDDAPQAGADAVVETVTSASTDADATIVERTEDDEDQNGSSGSTATATKINVK</sequence>
<accession>A0A0F0L3K7</accession>